<dbReference type="AlphaFoldDB" id="A0A2G5CGC0"/>
<evidence type="ECO:0008006" key="5">
    <source>
        <dbReference type="Google" id="ProtNLM"/>
    </source>
</evidence>
<evidence type="ECO:0000313" key="4">
    <source>
        <dbReference type="Proteomes" id="UP000230069"/>
    </source>
</evidence>
<dbReference type="EMBL" id="KZ305075">
    <property type="protein sequence ID" value="PIA29857.1"/>
    <property type="molecule type" value="Genomic_DNA"/>
</dbReference>
<sequence>MLRKRIHMNKVQKDANEAEVNNIVNLNHTDEQGYNAFAERNIINQVTDAQRRKINNDNVVRPENPPYLREYEAVVSKLGKEKVEKLRSSFNSTEECSKVIDSLVWEGQCWLKDPIGGPYVKYKEICAKSNKLKFENKELEAENKKLKFRMLKLRDEIKLLKTERNDVTGNNHGVGVGLGDGGNDNGRQSYNATANTDIGIRDDVGGDGRFRHTLRNNTKRIVGDGLLNNQKDVSTDAQTQKNYVTPPIMQPQHAQTHNVSLHARQSSQYSVSDDPPYWGYFDYDGTGGHLYALPKTTQSSQYLVSDPQYWGGDGSRHERTNTSHSSQHPSPPKYPTLDLISQLDRKVDWRTSLGAIEDHDTECPSV</sequence>
<gene>
    <name evidence="3" type="ORF">AQUCO_05800141v1</name>
</gene>
<dbReference type="Proteomes" id="UP000230069">
    <property type="component" value="Unassembled WGS sequence"/>
</dbReference>
<reference evidence="3 4" key="1">
    <citation type="submission" date="2017-09" db="EMBL/GenBank/DDBJ databases">
        <title>WGS assembly of Aquilegia coerulea Goldsmith.</title>
        <authorList>
            <person name="Hodges S."/>
            <person name="Kramer E."/>
            <person name="Nordborg M."/>
            <person name="Tomkins J."/>
            <person name="Borevitz J."/>
            <person name="Derieg N."/>
            <person name="Yan J."/>
            <person name="Mihaltcheva S."/>
            <person name="Hayes R.D."/>
            <person name="Rokhsar D."/>
        </authorList>
    </citation>
    <scope>NUCLEOTIDE SEQUENCE [LARGE SCALE GENOMIC DNA]</scope>
    <source>
        <strain evidence="4">cv. Goldsmith</strain>
    </source>
</reference>
<name>A0A2G5CGC0_AQUCA</name>
<accession>A0A2G5CGC0</accession>
<evidence type="ECO:0000256" key="1">
    <source>
        <dbReference type="SAM" id="Coils"/>
    </source>
</evidence>
<evidence type="ECO:0000256" key="2">
    <source>
        <dbReference type="SAM" id="MobiDB-lite"/>
    </source>
</evidence>
<evidence type="ECO:0000313" key="3">
    <source>
        <dbReference type="EMBL" id="PIA29857.1"/>
    </source>
</evidence>
<keyword evidence="1" id="KW-0175">Coiled coil</keyword>
<proteinExistence type="predicted"/>
<dbReference type="InParanoid" id="A0A2G5CGC0"/>
<organism evidence="3 4">
    <name type="scientific">Aquilegia coerulea</name>
    <name type="common">Rocky mountain columbine</name>
    <dbReference type="NCBI Taxonomy" id="218851"/>
    <lineage>
        <taxon>Eukaryota</taxon>
        <taxon>Viridiplantae</taxon>
        <taxon>Streptophyta</taxon>
        <taxon>Embryophyta</taxon>
        <taxon>Tracheophyta</taxon>
        <taxon>Spermatophyta</taxon>
        <taxon>Magnoliopsida</taxon>
        <taxon>Ranunculales</taxon>
        <taxon>Ranunculaceae</taxon>
        <taxon>Thalictroideae</taxon>
        <taxon>Aquilegia</taxon>
    </lineage>
</organism>
<keyword evidence="4" id="KW-1185">Reference proteome</keyword>
<feature type="coiled-coil region" evidence="1">
    <location>
        <begin position="122"/>
        <end position="163"/>
    </location>
</feature>
<feature type="region of interest" description="Disordered" evidence="2">
    <location>
        <begin position="304"/>
        <end position="335"/>
    </location>
</feature>
<protein>
    <recommendedName>
        <fullName evidence="5">LOB domain-containing protein</fullName>
    </recommendedName>
</protein>